<dbReference type="Pfam" id="PF12787">
    <property type="entry name" value="EcsC"/>
    <property type="match status" value="1"/>
</dbReference>
<proteinExistence type="predicted"/>
<dbReference type="Proteomes" id="UP000824007">
    <property type="component" value="Unassembled WGS sequence"/>
</dbReference>
<dbReference type="PANTHER" id="PTHR41260:SF1">
    <property type="entry name" value="PROTEIN ECSC"/>
    <property type="match status" value="1"/>
</dbReference>
<reference evidence="1" key="1">
    <citation type="journal article" date="2021" name="PeerJ">
        <title>Extensive microbial diversity within the chicken gut microbiome revealed by metagenomics and culture.</title>
        <authorList>
            <person name="Gilroy R."/>
            <person name="Ravi A."/>
            <person name="Getino M."/>
            <person name="Pursley I."/>
            <person name="Horton D.L."/>
            <person name="Alikhan N.F."/>
            <person name="Baker D."/>
            <person name="Gharbi K."/>
            <person name="Hall N."/>
            <person name="Watson M."/>
            <person name="Adriaenssens E.M."/>
            <person name="Foster-Nyarko E."/>
            <person name="Jarju S."/>
            <person name="Secka A."/>
            <person name="Antonio M."/>
            <person name="Oren A."/>
            <person name="Chaudhuri R.R."/>
            <person name="La Ragione R."/>
            <person name="Hildebrand F."/>
            <person name="Pallen M.J."/>
        </authorList>
    </citation>
    <scope>NUCLEOTIDE SEQUENCE</scope>
    <source>
        <strain evidence="1">ChiSxjej3B15-24422</strain>
    </source>
</reference>
<protein>
    <submittedName>
        <fullName evidence="1">EcsC family protein</fullName>
    </submittedName>
</protein>
<dbReference type="AlphaFoldDB" id="A0A9D1YQH0"/>
<evidence type="ECO:0000313" key="2">
    <source>
        <dbReference type="Proteomes" id="UP000824007"/>
    </source>
</evidence>
<dbReference type="InterPro" id="IPR024787">
    <property type="entry name" value="EcsC"/>
</dbReference>
<gene>
    <name evidence="1" type="ORF">H9831_10915</name>
</gene>
<evidence type="ECO:0000313" key="1">
    <source>
        <dbReference type="EMBL" id="HIY61170.1"/>
    </source>
</evidence>
<accession>A0A9D1YQH0</accession>
<reference evidence="1" key="2">
    <citation type="submission" date="2021-04" db="EMBL/GenBank/DDBJ databases">
        <authorList>
            <person name="Gilroy R."/>
        </authorList>
    </citation>
    <scope>NUCLEOTIDE SEQUENCE</scope>
    <source>
        <strain evidence="1">ChiSxjej3B15-24422</strain>
    </source>
</reference>
<sequence length="285" mass="32360">MKLFAKKDPVQAELEKLKKQEEKFLAKNRERKEFPLNRFLQDKIPDKLRGTLEAAFAKAFSLIFEKGTGIIEKTYPKEELEKRSSIRQYAADVRGDRKSLKSFARQAAGIGAGNTLASAAAGVGMGLLGIGIPDIPLLTGMMLRSIYETALHYGFSYNDDEEKRFILLLIQGAMTHGERLEQVNEELNFFMEHGSFPQEEKMEELIRNTAGILSDELLYMKFLQGIPIAGVIGGAEDAVYMSRINEYARLKYHRRFCLGRQNGMRSNEKKDIETGERMNHAKEPE</sequence>
<dbReference type="EMBL" id="DXDD01000135">
    <property type="protein sequence ID" value="HIY61170.1"/>
    <property type="molecule type" value="Genomic_DNA"/>
</dbReference>
<name>A0A9D1YQH0_9FIRM</name>
<dbReference type="PANTHER" id="PTHR41260">
    <property type="entry name" value="PROTEIN ECSC"/>
    <property type="match status" value="1"/>
</dbReference>
<organism evidence="1 2">
    <name type="scientific">Candidatus Eisenbergiella pullistercoris</name>
    <dbReference type="NCBI Taxonomy" id="2838555"/>
    <lineage>
        <taxon>Bacteria</taxon>
        <taxon>Bacillati</taxon>
        <taxon>Bacillota</taxon>
        <taxon>Clostridia</taxon>
        <taxon>Lachnospirales</taxon>
        <taxon>Lachnospiraceae</taxon>
        <taxon>Eisenbergiella</taxon>
    </lineage>
</organism>
<comment type="caution">
    <text evidence="1">The sequence shown here is derived from an EMBL/GenBank/DDBJ whole genome shotgun (WGS) entry which is preliminary data.</text>
</comment>